<reference evidence="3" key="1">
    <citation type="journal article" date="2020" name="mSystems">
        <title>Genome- and Community-Level Interaction Insights into Carbon Utilization and Element Cycling Functions of Hydrothermarchaeota in Hydrothermal Sediment.</title>
        <authorList>
            <person name="Zhou Z."/>
            <person name="Liu Y."/>
            <person name="Xu W."/>
            <person name="Pan J."/>
            <person name="Luo Z.H."/>
            <person name="Li M."/>
        </authorList>
    </citation>
    <scope>NUCLEOTIDE SEQUENCE [LARGE SCALE GENOMIC DNA]</scope>
    <source>
        <strain evidence="3">SpSt-1056</strain>
    </source>
</reference>
<sequence>MEQVHEGASDLKPEADSRILTANPQFDEIVTFYTGMTVMVSDETFSEGRAFLHALFKHRPLKELVSPRQSWSDGGWRIPVNIENLQELSITVNKLRRSLHPQILIHSYLPELLVKHGSDQVLKLLNFWQAEVEQTGHVEFYLIPKKTFVDFERKLAALVDGAIEISVERVQNAIQQYFIPIRIAKDEYHLKPVSYTIEGGELIIKPAGEMTMDIGQLRLVAQEMASDQETILTIAQRNYRVHSLADFFMLKEMDGWKTSWLKQVFPDEFDRVLTKMAAYVREGVLNFGKTPFQGGEATDFTELEQRCVRRLKLLCSGEAVDVLNNVAELVAQKTSQPSDSGSLVGCLQELYARLYAFSLQAKMAKRGLEKTLEDALEDVAELKAKVRKLGQDAYAVEISNCPFCRGLQTQGPACENYLANMLKGLSTVLTGRGLACSEVECRASGGRKCVFQLKTVRQIRTET</sequence>
<accession>A0A7C5QB06</accession>
<name>A0A7C5QB06_CALS0</name>
<dbReference type="AlphaFoldDB" id="A0A7C5QB06"/>
<evidence type="ECO:0000259" key="2">
    <source>
        <dbReference type="SMART" id="SM00989"/>
    </source>
</evidence>
<dbReference type="Pfam" id="PF02830">
    <property type="entry name" value="V4R"/>
    <property type="match status" value="1"/>
</dbReference>
<evidence type="ECO:0000313" key="3">
    <source>
        <dbReference type="EMBL" id="HHK69150.1"/>
    </source>
</evidence>
<dbReference type="SMART" id="SM00989">
    <property type="entry name" value="V4R"/>
    <property type="match status" value="1"/>
</dbReference>
<dbReference type="Gene3D" id="3.30.1380.20">
    <property type="entry name" value="Trafficking protein particle complex subunit 3"/>
    <property type="match status" value="1"/>
</dbReference>
<evidence type="ECO:0000256" key="1">
    <source>
        <dbReference type="SAM" id="Coils"/>
    </source>
</evidence>
<feature type="domain" description="4-vinyl reductase 4VR" evidence="2">
    <location>
        <begin position="393"/>
        <end position="455"/>
    </location>
</feature>
<keyword evidence="1" id="KW-0175">Coiled coil</keyword>
<dbReference type="SUPFAM" id="SSF111126">
    <property type="entry name" value="Ligand-binding domain in the NO signalling and Golgi transport"/>
    <property type="match status" value="1"/>
</dbReference>
<organism evidence="3">
    <name type="scientific">Caldiarchaeum subterraneum</name>
    <dbReference type="NCBI Taxonomy" id="311458"/>
    <lineage>
        <taxon>Archaea</taxon>
        <taxon>Nitrososphaerota</taxon>
        <taxon>Candidatus Caldarchaeales</taxon>
        <taxon>Candidatus Caldarchaeaceae</taxon>
        <taxon>Candidatus Caldarchaeum</taxon>
    </lineage>
</organism>
<gene>
    <name evidence="3" type="ORF">ENM11_08420</name>
</gene>
<dbReference type="EMBL" id="DRWN01000069">
    <property type="protein sequence ID" value="HHK69150.1"/>
    <property type="molecule type" value="Genomic_DNA"/>
</dbReference>
<dbReference type="InterPro" id="IPR004096">
    <property type="entry name" value="V4R"/>
</dbReference>
<dbReference type="InterPro" id="IPR024096">
    <property type="entry name" value="NO_sig/Golgi_transp_ligand-bd"/>
</dbReference>
<comment type="caution">
    <text evidence="3">The sequence shown here is derived from an EMBL/GenBank/DDBJ whole genome shotgun (WGS) entry which is preliminary data.</text>
</comment>
<proteinExistence type="predicted"/>
<protein>
    <recommendedName>
        <fullName evidence="2">4-vinyl reductase 4VR domain-containing protein</fullName>
    </recommendedName>
</protein>
<feature type="coiled-coil region" evidence="1">
    <location>
        <begin position="365"/>
        <end position="392"/>
    </location>
</feature>